<dbReference type="InterPro" id="IPR018673">
    <property type="entry name" value="DUF2141"/>
</dbReference>
<dbReference type="EMBL" id="CP136336">
    <property type="protein sequence ID" value="WOB10193.1"/>
    <property type="molecule type" value="Genomic_DNA"/>
</dbReference>
<keyword evidence="3" id="KW-1185">Reference proteome</keyword>
<protein>
    <submittedName>
        <fullName evidence="2">DUF2141 domain-containing protein</fullName>
    </submittedName>
</protein>
<sequence length="149" mass="15437">MSAIQPTSRAAARWLATCILATTSALAQVHAADLAVTVKGARSAQGLVLVALYDGPETFLKPGKHAGVQMAPADVEAVTVVFRNLPAGRYAITTFHDENTNGKLDFNLTGSPVEALGFSNDAFGVAAAPAFDKAVIDLTADAAITVQLR</sequence>
<evidence type="ECO:0000313" key="2">
    <source>
        <dbReference type="EMBL" id="WOB10193.1"/>
    </source>
</evidence>
<reference evidence="2 3" key="1">
    <citation type="submission" date="2023-10" db="EMBL/GenBank/DDBJ databases">
        <title>Bacteria for the degradation of biodegradable plastic PBAT(Polybutylene adipate terephthalate).</title>
        <authorList>
            <person name="Weon H.-Y."/>
            <person name="Yeon J."/>
        </authorList>
    </citation>
    <scope>NUCLEOTIDE SEQUENCE [LARGE SCALE GENOMIC DNA]</scope>
    <source>
        <strain evidence="2 3">SBD 7-3</strain>
    </source>
</reference>
<proteinExistence type="predicted"/>
<feature type="chain" id="PRO_5046055863" evidence="1">
    <location>
        <begin position="28"/>
        <end position="149"/>
    </location>
</feature>
<dbReference type="Proteomes" id="UP001303946">
    <property type="component" value="Chromosome"/>
</dbReference>
<organism evidence="2 3">
    <name type="scientific">Piscinibacter gummiphilus</name>
    <dbReference type="NCBI Taxonomy" id="946333"/>
    <lineage>
        <taxon>Bacteria</taxon>
        <taxon>Pseudomonadati</taxon>
        <taxon>Pseudomonadota</taxon>
        <taxon>Betaproteobacteria</taxon>
        <taxon>Burkholderiales</taxon>
        <taxon>Sphaerotilaceae</taxon>
        <taxon>Piscinibacter</taxon>
    </lineage>
</organism>
<dbReference type="RefSeq" id="WP_316703100.1">
    <property type="nucleotide sequence ID" value="NZ_CP136336.1"/>
</dbReference>
<gene>
    <name evidence="2" type="ORF">RXV79_09030</name>
</gene>
<feature type="signal peptide" evidence="1">
    <location>
        <begin position="1"/>
        <end position="27"/>
    </location>
</feature>
<name>A0ABZ0CZ61_9BURK</name>
<keyword evidence="1" id="KW-0732">Signal</keyword>
<dbReference type="Pfam" id="PF09912">
    <property type="entry name" value="DUF2141"/>
    <property type="match status" value="1"/>
</dbReference>
<evidence type="ECO:0000256" key="1">
    <source>
        <dbReference type="SAM" id="SignalP"/>
    </source>
</evidence>
<accession>A0ABZ0CZ61</accession>
<evidence type="ECO:0000313" key="3">
    <source>
        <dbReference type="Proteomes" id="UP001303946"/>
    </source>
</evidence>